<evidence type="ECO:0000313" key="3">
    <source>
        <dbReference type="EMBL" id="OYQ33140.1"/>
    </source>
</evidence>
<dbReference type="EMBL" id="NOXV01000301">
    <property type="protein sequence ID" value="OYQ33140.1"/>
    <property type="molecule type" value="Genomic_DNA"/>
</dbReference>
<evidence type="ECO:0000256" key="2">
    <source>
        <dbReference type="SAM" id="Phobius"/>
    </source>
</evidence>
<dbReference type="RefSeq" id="WP_094416420.1">
    <property type="nucleotide sequence ID" value="NZ_NOXV01000301.1"/>
</dbReference>
<gene>
    <name evidence="3" type="ORF">CHU92_13445</name>
</gene>
<keyword evidence="4" id="KW-1185">Reference proteome</keyword>
<comment type="caution">
    <text evidence="3">The sequence shown here is derived from an EMBL/GenBank/DDBJ whole genome shotgun (WGS) entry which is preliminary data.</text>
</comment>
<name>A0A255YXJ2_9FLAO</name>
<dbReference type="PANTHER" id="PTHR30386:SF27">
    <property type="entry name" value="MEMBRANE FUSION PROTEIN (MFP) FAMILY PROTEIN"/>
    <property type="match status" value="1"/>
</dbReference>
<organism evidence="3 4">
    <name type="scientific">Flavobacterium cyanobacteriorum</name>
    <dbReference type="NCBI Taxonomy" id="2022802"/>
    <lineage>
        <taxon>Bacteria</taxon>
        <taxon>Pseudomonadati</taxon>
        <taxon>Bacteroidota</taxon>
        <taxon>Flavobacteriia</taxon>
        <taxon>Flavobacteriales</taxon>
        <taxon>Flavobacteriaceae</taxon>
        <taxon>Flavobacterium</taxon>
    </lineage>
</organism>
<keyword evidence="2" id="KW-0472">Membrane</keyword>
<evidence type="ECO:0000313" key="4">
    <source>
        <dbReference type="Proteomes" id="UP000216605"/>
    </source>
</evidence>
<keyword evidence="2" id="KW-1133">Transmembrane helix</keyword>
<sequence length="452" mass="51035">MLNISENNQIRIDGKYKTVRNLTERPHYRVLNKIIGFISVITIIALFLPWTQNISGTGFVTTLKPDQRPQTVHTAIAGRIEKWYVKEGDFVQKGDTILFISETKDDYFDPNLVQNTKQQVDAKKMALESYGGKVTSLEAQVASLQREQVLKLEQAQNKIRQSRLKVKSDSTDLEAVKTQLRIAQTQFNRAVQLNKDGLKALTDVEEKRLKLQEAEAKIITQENKLLTSKNELINARVEINRLIAEYSEKISKANSDKFTALSSQYDTEAQVNKLQNQYVNYSIRNGMYYIKAPQSGYVNRALLAGIGETIKEGTPIVSIMPAGYDIAVETYVDPVDLPLIKKGERVRVWFDGWPSIVFSGWPGMSYGTFGGRIVAVENFISPNGKYRILIAPDKKEGKWPEQLSIGAGAQTIALLDNVPVWYEIWRTLNGFPPNYYQPKDSGDSKAATTEKK</sequence>
<feature type="transmembrane region" description="Helical" evidence="2">
    <location>
        <begin position="30"/>
        <end position="50"/>
    </location>
</feature>
<dbReference type="InterPro" id="IPR011053">
    <property type="entry name" value="Single_hybrid_motif"/>
</dbReference>
<accession>A0A255YXJ2</accession>
<dbReference type="OrthoDB" id="9760528at2"/>
<evidence type="ECO:0000256" key="1">
    <source>
        <dbReference type="SAM" id="Coils"/>
    </source>
</evidence>
<feature type="coiled-coil region" evidence="1">
    <location>
        <begin position="204"/>
        <end position="249"/>
    </location>
</feature>
<keyword evidence="2" id="KW-0812">Transmembrane</keyword>
<dbReference type="SUPFAM" id="SSF51230">
    <property type="entry name" value="Single hybrid motif"/>
    <property type="match status" value="1"/>
</dbReference>
<proteinExistence type="predicted"/>
<dbReference type="PANTHER" id="PTHR30386">
    <property type="entry name" value="MEMBRANE FUSION SUBUNIT OF EMRAB-TOLC MULTIDRUG EFFLUX PUMP"/>
    <property type="match status" value="1"/>
</dbReference>
<protein>
    <submittedName>
        <fullName evidence="3">Biotin attachment protein</fullName>
    </submittedName>
</protein>
<dbReference type="AlphaFoldDB" id="A0A255YXJ2"/>
<reference evidence="3 4" key="1">
    <citation type="submission" date="2017-07" db="EMBL/GenBank/DDBJ databases">
        <title>Flavobacterium cyanobacteriorum sp. nov., isolated from cyanobacterial aggregates in a eutrophic lake.</title>
        <authorList>
            <person name="Cai H."/>
        </authorList>
    </citation>
    <scope>NUCLEOTIDE SEQUENCE [LARGE SCALE GENOMIC DNA]</scope>
    <source>
        <strain evidence="3 4">TH021</strain>
    </source>
</reference>
<dbReference type="InterPro" id="IPR050739">
    <property type="entry name" value="MFP"/>
</dbReference>
<dbReference type="Proteomes" id="UP000216605">
    <property type="component" value="Unassembled WGS sequence"/>
</dbReference>
<keyword evidence="1" id="KW-0175">Coiled coil</keyword>
<dbReference type="Gene3D" id="2.40.50.100">
    <property type="match status" value="1"/>
</dbReference>